<organism evidence="1 2">
    <name type="scientific">Actinorugispora endophytica</name>
    <dbReference type="NCBI Taxonomy" id="1605990"/>
    <lineage>
        <taxon>Bacteria</taxon>
        <taxon>Bacillati</taxon>
        <taxon>Actinomycetota</taxon>
        <taxon>Actinomycetes</taxon>
        <taxon>Streptosporangiales</taxon>
        <taxon>Nocardiopsidaceae</taxon>
        <taxon>Actinorugispora</taxon>
    </lineage>
</organism>
<dbReference type="Pfam" id="PF01941">
    <property type="entry name" value="AdoMet_Synthase"/>
    <property type="match status" value="1"/>
</dbReference>
<evidence type="ECO:0000313" key="2">
    <source>
        <dbReference type="Proteomes" id="UP000295281"/>
    </source>
</evidence>
<dbReference type="Gene3D" id="3.30.300.10">
    <property type="match status" value="1"/>
</dbReference>
<sequence length="416" mass="44774">MRTTLSSGLNLSRPDLGFNVVERKGIGHPDSLADLIAEEFSRRYSLLGVDRFGAVPNHWVDKVALVGAEAVVGFGRYTIHKPVSVYLFGKVTPSVGGEVIPVEELFRTVVEDVLHSATGSSPLLRHLRTRVENTAGVGADHPVSFYRPDTAADCVIPQASAHANDTAFCSAYAPADPLDLLAIDLENHINGPAFSTLFPAVGSDVKVMLTRAETVLDATVCLPVHPKAISSHSQYADVVTQAKQRIDAFISGHSTVRRHHWKTSLTLNSKDRGRSAYLAPFGTSLGKGDCGLVGRGNKANGVISANYGSGVEALAGKNPIHHTGKLYTLVAARIADQVFTRLGLPNETVLVSRNGDRLTEPSFVGVRLAQSVALRERQSIEEITGACLSELHLLSQKLLTVRPIDRFRTPSLVLEV</sequence>
<gene>
    <name evidence="1" type="ORF">EV190_102275</name>
</gene>
<proteinExistence type="predicted"/>
<dbReference type="InterPro" id="IPR027790">
    <property type="entry name" value="AdoMet_synthase_2_family"/>
</dbReference>
<dbReference type="PANTHER" id="PTHR36697">
    <property type="entry name" value="S-ADENOSYLMETHIONINE SYNTHASE"/>
    <property type="match status" value="1"/>
</dbReference>
<dbReference type="PANTHER" id="PTHR36697:SF1">
    <property type="entry name" value="S-ADENOSYLMETHIONINE SYNTHASE"/>
    <property type="match status" value="1"/>
</dbReference>
<dbReference type="Proteomes" id="UP000295281">
    <property type="component" value="Unassembled WGS sequence"/>
</dbReference>
<accession>A0A4R6V629</accession>
<dbReference type="EMBL" id="SNYN01000002">
    <property type="protein sequence ID" value="TDQ54441.1"/>
    <property type="molecule type" value="Genomic_DNA"/>
</dbReference>
<dbReference type="GO" id="GO:0016740">
    <property type="term" value="F:transferase activity"/>
    <property type="evidence" value="ECO:0007669"/>
    <property type="project" value="UniProtKB-KW"/>
</dbReference>
<dbReference type="RefSeq" id="WP_133740404.1">
    <property type="nucleotide sequence ID" value="NZ_SNYN01000002.1"/>
</dbReference>
<protein>
    <submittedName>
        <fullName evidence="1">Methionine adenosyltransferase</fullName>
    </submittedName>
</protein>
<name>A0A4R6V629_9ACTN</name>
<dbReference type="InterPro" id="IPR042544">
    <property type="entry name" value="AdoMet_synthase_3"/>
</dbReference>
<dbReference type="Gene3D" id="3.30.300.280">
    <property type="entry name" value="S-adenosylmethionine synthetase, C-terminal domain"/>
    <property type="match status" value="1"/>
</dbReference>
<keyword evidence="1" id="KW-0808">Transferase</keyword>
<comment type="caution">
    <text evidence="1">The sequence shown here is derived from an EMBL/GenBank/DDBJ whole genome shotgun (WGS) entry which is preliminary data.</text>
</comment>
<evidence type="ECO:0000313" key="1">
    <source>
        <dbReference type="EMBL" id="TDQ54441.1"/>
    </source>
</evidence>
<reference evidence="1 2" key="1">
    <citation type="submission" date="2019-03" db="EMBL/GenBank/DDBJ databases">
        <title>Genomic Encyclopedia of Type Strains, Phase IV (KMG-IV): sequencing the most valuable type-strain genomes for metagenomic binning, comparative biology and taxonomic classification.</title>
        <authorList>
            <person name="Goeker M."/>
        </authorList>
    </citation>
    <scope>NUCLEOTIDE SEQUENCE [LARGE SCALE GENOMIC DNA]</scope>
    <source>
        <strain evidence="1 2">DSM 46770</strain>
    </source>
</reference>
<dbReference type="OrthoDB" id="9770738at2"/>
<keyword evidence="2" id="KW-1185">Reference proteome</keyword>
<dbReference type="AlphaFoldDB" id="A0A4R6V629"/>